<evidence type="ECO:0000313" key="14">
    <source>
        <dbReference type="Proteomes" id="UP000683139"/>
    </source>
</evidence>
<dbReference type="AlphaFoldDB" id="A0A920CXR3"/>
<dbReference type="PROSITE" id="PS51094">
    <property type="entry name" value="PTS_EIIA_TYPE_2"/>
    <property type="match status" value="1"/>
</dbReference>
<evidence type="ECO:0000256" key="11">
    <source>
        <dbReference type="ARBA" id="ARBA00030962"/>
    </source>
</evidence>
<dbReference type="GO" id="GO:0005886">
    <property type="term" value="C:plasma membrane"/>
    <property type="evidence" value="ECO:0007669"/>
    <property type="project" value="TreeGrafter"/>
</dbReference>
<keyword evidence="3" id="KW-0813">Transport</keyword>
<evidence type="ECO:0000259" key="12">
    <source>
        <dbReference type="PROSITE" id="PS51094"/>
    </source>
</evidence>
<dbReference type="RefSeq" id="WP_213514960.1">
    <property type="nucleotide sequence ID" value="NZ_BOSE01000003.1"/>
</dbReference>
<proteinExistence type="predicted"/>
<dbReference type="PANTHER" id="PTHR30181">
    <property type="entry name" value="MANNITOL PERMEASE IIC COMPONENT"/>
    <property type="match status" value="1"/>
</dbReference>
<dbReference type="Proteomes" id="UP000683139">
    <property type="component" value="Unassembled WGS sequence"/>
</dbReference>
<feature type="domain" description="PTS EIIA type-2" evidence="12">
    <location>
        <begin position="2"/>
        <end position="142"/>
    </location>
</feature>
<evidence type="ECO:0000256" key="5">
    <source>
        <dbReference type="ARBA" id="ARBA00022597"/>
    </source>
</evidence>
<dbReference type="EMBL" id="BOSE01000003">
    <property type="protein sequence ID" value="GIP16595.1"/>
    <property type="molecule type" value="Genomic_DNA"/>
</dbReference>
<dbReference type="CDD" id="cd00211">
    <property type="entry name" value="PTS_IIA_fru"/>
    <property type="match status" value="1"/>
</dbReference>
<evidence type="ECO:0000313" key="13">
    <source>
        <dbReference type="EMBL" id="GIP16595.1"/>
    </source>
</evidence>
<dbReference type="Gene3D" id="3.40.930.10">
    <property type="entry name" value="Mannitol-specific EII, Chain A"/>
    <property type="match status" value="1"/>
</dbReference>
<dbReference type="GO" id="GO:0016301">
    <property type="term" value="F:kinase activity"/>
    <property type="evidence" value="ECO:0007669"/>
    <property type="project" value="UniProtKB-KW"/>
</dbReference>
<keyword evidence="8" id="KW-0418">Kinase</keyword>
<evidence type="ECO:0000256" key="3">
    <source>
        <dbReference type="ARBA" id="ARBA00022448"/>
    </source>
</evidence>
<gene>
    <name evidence="13" type="primary">mtlA_1</name>
    <name evidence="13" type="ORF">J40TS1_22370</name>
</gene>
<sequence length="143" mass="15281">MTMLSVDKVKIHAKVTDKYDAIKQAGQMLVDGGHVPPQYIEKMIEREELLSTDLGGGLAMPHGTNEAKALIQSTGMAILTIPEGVDFGGEEPVKLVIALAALGDDHMEILTNVASLVSDENELEQILNETSAEKLVSIFHGGS</sequence>
<dbReference type="PANTHER" id="PTHR30181:SF2">
    <property type="entry name" value="PTS SYSTEM MANNITOL-SPECIFIC EIICBA COMPONENT"/>
    <property type="match status" value="1"/>
</dbReference>
<reference evidence="13" key="1">
    <citation type="submission" date="2021-03" db="EMBL/GenBank/DDBJ databases">
        <title>Antimicrobial resistance genes in bacteria isolated from Japanese honey, and their potential for conferring macrolide and lincosamide resistance in the American foulbrood pathogen Paenibacillus larvae.</title>
        <authorList>
            <person name="Okamoto M."/>
            <person name="Kumagai M."/>
            <person name="Kanamori H."/>
            <person name="Takamatsu D."/>
        </authorList>
    </citation>
    <scope>NUCLEOTIDE SEQUENCE</scope>
    <source>
        <strain evidence="13">J40TS1</strain>
    </source>
</reference>
<keyword evidence="4" id="KW-0597">Phosphoprotein</keyword>
<dbReference type="SUPFAM" id="SSF55804">
    <property type="entry name" value="Phoshotransferase/anion transport protein"/>
    <property type="match status" value="1"/>
</dbReference>
<evidence type="ECO:0000256" key="10">
    <source>
        <dbReference type="ARBA" id="ARBA00030956"/>
    </source>
</evidence>
<evidence type="ECO:0000256" key="1">
    <source>
        <dbReference type="ARBA" id="ARBA00002434"/>
    </source>
</evidence>
<name>A0A920CXR3_9BACL</name>
<keyword evidence="5" id="KW-0762">Sugar transport</keyword>
<dbReference type="Pfam" id="PF00359">
    <property type="entry name" value="PTS_EIIA_2"/>
    <property type="match status" value="1"/>
</dbReference>
<comment type="function">
    <text evidence="1">The phosphoenolpyruvate-dependent sugar phosphotransferase system (sugar PTS), a major carbohydrate active transport system, catalyzes the phosphorylation of incoming sugar substrates concomitantly with their translocation across the cell membrane. The enzyme II CmtAB PTS system is involved in D-mannitol transport.</text>
</comment>
<dbReference type="InterPro" id="IPR016152">
    <property type="entry name" value="PTrfase/Anion_transptr"/>
</dbReference>
<evidence type="ECO:0000256" key="4">
    <source>
        <dbReference type="ARBA" id="ARBA00022553"/>
    </source>
</evidence>
<evidence type="ECO:0000256" key="7">
    <source>
        <dbReference type="ARBA" id="ARBA00022683"/>
    </source>
</evidence>
<evidence type="ECO:0000256" key="2">
    <source>
        <dbReference type="ARBA" id="ARBA00014783"/>
    </source>
</evidence>
<dbReference type="InterPro" id="IPR002178">
    <property type="entry name" value="PTS_EIIA_type-2_dom"/>
</dbReference>
<keyword evidence="6" id="KW-0808">Transferase</keyword>
<organism evidence="13 14">
    <name type="scientific">Paenibacillus montaniterrae</name>
    <dbReference type="NCBI Taxonomy" id="429341"/>
    <lineage>
        <taxon>Bacteria</taxon>
        <taxon>Bacillati</taxon>
        <taxon>Bacillota</taxon>
        <taxon>Bacilli</taxon>
        <taxon>Bacillales</taxon>
        <taxon>Paenibacillaceae</taxon>
        <taxon>Paenibacillus</taxon>
    </lineage>
</organism>
<dbReference type="PROSITE" id="PS00372">
    <property type="entry name" value="PTS_EIIA_TYPE_2_HIS"/>
    <property type="match status" value="1"/>
</dbReference>
<dbReference type="InterPro" id="IPR050893">
    <property type="entry name" value="Sugar_PTS"/>
</dbReference>
<evidence type="ECO:0000256" key="8">
    <source>
        <dbReference type="ARBA" id="ARBA00022777"/>
    </source>
</evidence>
<dbReference type="GO" id="GO:0009401">
    <property type="term" value="P:phosphoenolpyruvate-dependent sugar phosphotransferase system"/>
    <property type="evidence" value="ECO:0007669"/>
    <property type="project" value="UniProtKB-KW"/>
</dbReference>
<comment type="caution">
    <text evidence="13">The sequence shown here is derived from an EMBL/GenBank/DDBJ whole genome shotgun (WGS) entry which is preliminary data.</text>
</comment>
<evidence type="ECO:0000256" key="9">
    <source>
        <dbReference type="ARBA" id="ARBA00029908"/>
    </source>
</evidence>
<keyword evidence="14" id="KW-1185">Reference proteome</keyword>
<protein>
    <recommendedName>
        <fullName evidence="2">Mannitol-specific phosphotransferase enzyme IIA component</fullName>
    </recommendedName>
    <alternativeName>
        <fullName evidence="10">EIIA</fullName>
    </alternativeName>
    <alternativeName>
        <fullName evidence="11">EIII</fullName>
    </alternativeName>
    <alternativeName>
        <fullName evidence="9">PTS system mannitol-specific EIIA component</fullName>
    </alternativeName>
</protein>
<dbReference type="GO" id="GO:0090563">
    <property type="term" value="F:protein-phosphocysteine-sugar phosphotransferase activity"/>
    <property type="evidence" value="ECO:0007669"/>
    <property type="project" value="TreeGrafter"/>
</dbReference>
<evidence type="ECO:0000256" key="6">
    <source>
        <dbReference type="ARBA" id="ARBA00022679"/>
    </source>
</evidence>
<accession>A0A920CXR3</accession>
<keyword evidence="7" id="KW-0598">Phosphotransferase system</keyword>